<reference evidence="2" key="1">
    <citation type="journal article" date="2012" name="Science">
        <title>The Paleozoic origin of enzymatic lignin decomposition reconstructed from 31 fungal genomes.</title>
        <authorList>
            <person name="Floudas D."/>
            <person name="Binder M."/>
            <person name="Riley R."/>
            <person name="Barry K."/>
            <person name="Blanchette R.A."/>
            <person name="Henrissat B."/>
            <person name="Martinez A.T."/>
            <person name="Otillar R."/>
            <person name="Spatafora J.W."/>
            <person name="Yadav J.S."/>
            <person name="Aerts A."/>
            <person name="Benoit I."/>
            <person name="Boyd A."/>
            <person name="Carlson A."/>
            <person name="Copeland A."/>
            <person name="Coutinho P.M."/>
            <person name="de Vries R.P."/>
            <person name="Ferreira P."/>
            <person name="Findley K."/>
            <person name="Foster B."/>
            <person name="Gaskell J."/>
            <person name="Glotzer D."/>
            <person name="Gorecki P."/>
            <person name="Heitman J."/>
            <person name="Hesse C."/>
            <person name="Hori C."/>
            <person name="Igarashi K."/>
            <person name="Jurgens J.A."/>
            <person name="Kallen N."/>
            <person name="Kersten P."/>
            <person name="Kohler A."/>
            <person name="Kuees U."/>
            <person name="Kumar T.K.A."/>
            <person name="Kuo A."/>
            <person name="LaButti K."/>
            <person name="Larrondo L.F."/>
            <person name="Lindquist E."/>
            <person name="Ling A."/>
            <person name="Lombard V."/>
            <person name="Lucas S."/>
            <person name="Lundell T."/>
            <person name="Martin R."/>
            <person name="McLaughlin D.J."/>
            <person name="Morgenstern I."/>
            <person name="Morin E."/>
            <person name="Murat C."/>
            <person name="Nagy L.G."/>
            <person name="Nolan M."/>
            <person name="Ohm R.A."/>
            <person name="Patyshakuliyeva A."/>
            <person name="Rokas A."/>
            <person name="Ruiz-Duenas F.J."/>
            <person name="Sabat G."/>
            <person name="Salamov A."/>
            <person name="Samejima M."/>
            <person name="Schmutz J."/>
            <person name="Slot J.C."/>
            <person name="St John F."/>
            <person name="Stenlid J."/>
            <person name="Sun H."/>
            <person name="Sun S."/>
            <person name="Syed K."/>
            <person name="Tsang A."/>
            <person name="Wiebenga A."/>
            <person name="Young D."/>
            <person name="Pisabarro A."/>
            <person name="Eastwood D.C."/>
            <person name="Martin F."/>
            <person name="Cullen D."/>
            <person name="Grigoriev I.V."/>
            <person name="Hibbett D.S."/>
        </authorList>
    </citation>
    <scope>NUCLEOTIDE SEQUENCE [LARGE SCALE GENOMIC DNA]</scope>
    <source>
        <strain evidence="2">TFB10046</strain>
    </source>
</reference>
<dbReference type="EMBL" id="JH688724">
    <property type="protein sequence ID" value="EJD32703.1"/>
    <property type="molecule type" value="Genomic_DNA"/>
</dbReference>
<dbReference type="InParanoid" id="J0WK77"/>
<keyword evidence="2" id="KW-1185">Reference proteome</keyword>
<proteinExistence type="predicted"/>
<name>J0WK77_AURST</name>
<feature type="non-terminal residue" evidence="1">
    <location>
        <position position="194"/>
    </location>
</feature>
<dbReference type="AlphaFoldDB" id="J0WK77"/>
<evidence type="ECO:0000313" key="1">
    <source>
        <dbReference type="EMBL" id="EJD32703.1"/>
    </source>
</evidence>
<organism evidence="1 2">
    <name type="scientific">Auricularia subglabra (strain TFB-10046 / SS5)</name>
    <name type="common">White-rot fungus</name>
    <name type="synonym">Auricularia delicata (strain TFB10046)</name>
    <dbReference type="NCBI Taxonomy" id="717982"/>
    <lineage>
        <taxon>Eukaryota</taxon>
        <taxon>Fungi</taxon>
        <taxon>Dikarya</taxon>
        <taxon>Basidiomycota</taxon>
        <taxon>Agaricomycotina</taxon>
        <taxon>Agaricomycetes</taxon>
        <taxon>Auriculariales</taxon>
        <taxon>Auriculariaceae</taxon>
        <taxon>Auricularia</taxon>
    </lineage>
</organism>
<evidence type="ECO:0000313" key="2">
    <source>
        <dbReference type="Proteomes" id="UP000006514"/>
    </source>
</evidence>
<gene>
    <name evidence="1" type="ORF">AURDEDRAFT_178199</name>
</gene>
<sequence>MDDDPDRADFEEGMEAMAALFAPGSGTDPQKAAIMVPILWKPFAAILAARDDYPEAAAVMEDLARSVVQSSTSNMLLAQQAVLKKLTAEVGALKGALATRPVAAAPAPAAPPRASKATYASCVAQPAPAAHAAVPRVPATATPRPRHDERRLILKVTPSPAISRVVRNATAARSAINTALANLTAARAPHPRLG</sequence>
<accession>J0WK77</accession>
<dbReference type="Proteomes" id="UP000006514">
    <property type="component" value="Unassembled WGS sequence"/>
</dbReference>
<protein>
    <submittedName>
        <fullName evidence="1">Uncharacterized protein</fullName>
    </submittedName>
</protein>
<dbReference type="KEGG" id="adl:AURDEDRAFT_178199"/>